<evidence type="ECO:0000313" key="11">
    <source>
        <dbReference type="EMBL" id="GEO06837.1"/>
    </source>
</evidence>
<comment type="subunit">
    <text evidence="9">F-type ATPases have 2 components, CF(1) - the catalytic core - and CF(0) - the membrane proton channel. CF(1) has five subunits: alpha(3), beta(3), gamma(1), delta(1), epsilon(1). CF(0) has three main subunits: a, b and c.</text>
</comment>
<accession>A0A512B4X2</accession>
<comment type="caution">
    <text evidence="11">The sequence shown here is derived from an EMBL/GenBank/DDBJ whole genome shotgun (WGS) entry which is preliminary data.</text>
</comment>
<dbReference type="Gene3D" id="2.60.15.10">
    <property type="entry name" value="F0F1 ATP synthase delta/epsilon subunit, N-terminal"/>
    <property type="match status" value="1"/>
</dbReference>
<evidence type="ECO:0000256" key="9">
    <source>
        <dbReference type="RuleBase" id="RU003656"/>
    </source>
</evidence>
<evidence type="ECO:0000256" key="5">
    <source>
        <dbReference type="ARBA" id="ARBA00023065"/>
    </source>
</evidence>
<evidence type="ECO:0000259" key="10">
    <source>
        <dbReference type="Pfam" id="PF02823"/>
    </source>
</evidence>
<dbReference type="GO" id="GO:0046933">
    <property type="term" value="F:proton-transporting ATP synthase activity, rotational mechanism"/>
    <property type="evidence" value="ECO:0007669"/>
    <property type="project" value="InterPro"/>
</dbReference>
<keyword evidence="6" id="KW-0472">Membrane</keyword>
<keyword evidence="8 9" id="KW-0066">ATP synthesis</keyword>
<dbReference type="CDD" id="cd12152">
    <property type="entry name" value="F1-ATPase_delta"/>
    <property type="match status" value="1"/>
</dbReference>
<evidence type="ECO:0000256" key="8">
    <source>
        <dbReference type="ARBA" id="ARBA00023310"/>
    </source>
</evidence>
<comment type="similarity">
    <text evidence="3 9">Belongs to the ATPase epsilon chain family.</text>
</comment>
<dbReference type="GO" id="GO:0045259">
    <property type="term" value="C:proton-transporting ATP synthase complex"/>
    <property type="evidence" value="ECO:0007669"/>
    <property type="project" value="UniProtKB-KW"/>
</dbReference>
<evidence type="ECO:0000256" key="2">
    <source>
        <dbReference type="ARBA" id="ARBA00004184"/>
    </source>
</evidence>
<evidence type="ECO:0000256" key="4">
    <source>
        <dbReference type="ARBA" id="ARBA00022448"/>
    </source>
</evidence>
<dbReference type="InterPro" id="IPR020546">
    <property type="entry name" value="ATP_synth_F1_dsu/esu_N"/>
</dbReference>
<dbReference type="Proteomes" id="UP000321532">
    <property type="component" value="Unassembled WGS sequence"/>
</dbReference>
<dbReference type="GO" id="GO:0012505">
    <property type="term" value="C:endomembrane system"/>
    <property type="evidence" value="ECO:0007669"/>
    <property type="project" value="UniProtKB-SubCell"/>
</dbReference>
<dbReference type="NCBIfam" id="TIGR01216">
    <property type="entry name" value="ATP_synt_epsi"/>
    <property type="match status" value="1"/>
</dbReference>
<dbReference type="AlphaFoldDB" id="A0A512B4X2"/>
<organism evidence="11 12">
    <name type="scientific">Adhaeribacter aerolatus</name>
    <dbReference type="NCBI Taxonomy" id="670289"/>
    <lineage>
        <taxon>Bacteria</taxon>
        <taxon>Pseudomonadati</taxon>
        <taxon>Bacteroidota</taxon>
        <taxon>Cytophagia</taxon>
        <taxon>Cytophagales</taxon>
        <taxon>Hymenobacteraceae</taxon>
        <taxon>Adhaeribacter</taxon>
    </lineage>
</organism>
<keyword evidence="5 9" id="KW-0406">Ion transport</keyword>
<dbReference type="InterPro" id="IPR001469">
    <property type="entry name" value="ATP_synth_F1_dsu/esu"/>
</dbReference>
<evidence type="ECO:0000256" key="1">
    <source>
        <dbReference type="ARBA" id="ARBA00003543"/>
    </source>
</evidence>
<dbReference type="SUPFAM" id="SSF51344">
    <property type="entry name" value="Epsilon subunit of F1F0-ATP synthase N-terminal domain"/>
    <property type="match status" value="1"/>
</dbReference>
<keyword evidence="7 9" id="KW-0139">CF(1)</keyword>
<dbReference type="PANTHER" id="PTHR13822">
    <property type="entry name" value="ATP SYNTHASE DELTA/EPSILON CHAIN"/>
    <property type="match status" value="1"/>
</dbReference>
<evidence type="ECO:0000256" key="6">
    <source>
        <dbReference type="ARBA" id="ARBA00023136"/>
    </source>
</evidence>
<evidence type="ECO:0000256" key="7">
    <source>
        <dbReference type="ARBA" id="ARBA00023196"/>
    </source>
</evidence>
<sequence>MYLEIITPDKSVFEGEVSSAQFPGTQGSFEVLNNHAPLISTLENGQVRVTTATGNQYFNVNGGVVEVLKNRIILLAEAVTE</sequence>
<evidence type="ECO:0000313" key="12">
    <source>
        <dbReference type="Proteomes" id="UP000321532"/>
    </source>
</evidence>
<dbReference type="OrthoDB" id="5294255at2"/>
<dbReference type="InterPro" id="IPR036771">
    <property type="entry name" value="ATPsynth_dsu/esu_N"/>
</dbReference>
<dbReference type="Pfam" id="PF02823">
    <property type="entry name" value="ATP-synt_DE_N"/>
    <property type="match status" value="1"/>
</dbReference>
<dbReference type="EMBL" id="BJYS01000045">
    <property type="protein sequence ID" value="GEO06837.1"/>
    <property type="molecule type" value="Genomic_DNA"/>
</dbReference>
<dbReference type="RefSeq" id="WP_146903722.1">
    <property type="nucleotide sequence ID" value="NZ_BJYS01000045.1"/>
</dbReference>
<feature type="domain" description="ATP synthase F1 complex delta/epsilon subunit N-terminal" evidence="10">
    <location>
        <begin position="1"/>
        <end position="78"/>
    </location>
</feature>
<comment type="function">
    <text evidence="1">Produces ATP from ADP in the presence of a proton gradient across the membrane.</text>
</comment>
<protein>
    <recommendedName>
        <fullName evidence="10">ATP synthase F1 complex delta/epsilon subunit N-terminal domain-containing protein</fullName>
    </recommendedName>
</protein>
<evidence type="ECO:0000256" key="3">
    <source>
        <dbReference type="ARBA" id="ARBA00005712"/>
    </source>
</evidence>
<name>A0A512B4X2_9BACT</name>
<gene>
    <name evidence="11" type="ORF">AAE02nite_45010</name>
</gene>
<comment type="subcellular location">
    <subcellularLocation>
        <location evidence="2">Endomembrane system</location>
        <topology evidence="2">Peripheral membrane protein</topology>
    </subcellularLocation>
</comment>
<keyword evidence="4 9" id="KW-0813">Transport</keyword>
<proteinExistence type="inferred from homology"/>
<keyword evidence="12" id="KW-1185">Reference proteome</keyword>
<reference evidence="11 12" key="1">
    <citation type="submission" date="2019-07" db="EMBL/GenBank/DDBJ databases">
        <title>Whole genome shotgun sequence of Adhaeribacter aerolatus NBRC 106133.</title>
        <authorList>
            <person name="Hosoyama A."/>
            <person name="Uohara A."/>
            <person name="Ohji S."/>
            <person name="Ichikawa N."/>
        </authorList>
    </citation>
    <scope>NUCLEOTIDE SEQUENCE [LARGE SCALE GENOMIC DNA]</scope>
    <source>
        <strain evidence="11 12">NBRC 106133</strain>
    </source>
</reference>
<dbReference type="PANTHER" id="PTHR13822:SF10">
    <property type="entry name" value="ATP SYNTHASE EPSILON CHAIN, CHLOROPLASTIC"/>
    <property type="match status" value="1"/>
</dbReference>